<sequence length="179" mass="19135">MLIACGGAVLLIWRRCVARGTLSDIAGKEKETRAWVREGEGGGEPPETSMAAELRALKEQVQRLEQERHTMAAAGPSTGDRSTSADSGVGAMKRDQTRAVVEDQLKAEPPPIHVASWEDPGLVTGHTLGGVEADKQEPADAMGAEYDPYADYQYPAAERDIGSDGPASRLASMRKTAEM</sequence>
<feature type="region of interest" description="Disordered" evidence="1">
    <location>
        <begin position="70"/>
        <end position="139"/>
    </location>
</feature>
<dbReference type="AlphaFoldDB" id="A0A8H7CDS1"/>
<feature type="compositionally biased region" description="Basic and acidic residues" evidence="1">
    <location>
        <begin position="92"/>
        <end position="106"/>
    </location>
</feature>
<name>A0A8H7CDS1_9AGAR</name>
<organism evidence="3 4">
    <name type="scientific">Mycena venus</name>
    <dbReference type="NCBI Taxonomy" id="2733690"/>
    <lineage>
        <taxon>Eukaryota</taxon>
        <taxon>Fungi</taxon>
        <taxon>Dikarya</taxon>
        <taxon>Basidiomycota</taxon>
        <taxon>Agaricomycotina</taxon>
        <taxon>Agaricomycetes</taxon>
        <taxon>Agaricomycetidae</taxon>
        <taxon>Agaricales</taxon>
        <taxon>Marasmiineae</taxon>
        <taxon>Mycenaceae</taxon>
        <taxon>Mycena</taxon>
    </lineage>
</organism>
<evidence type="ECO:0000256" key="2">
    <source>
        <dbReference type="SAM" id="SignalP"/>
    </source>
</evidence>
<comment type="caution">
    <text evidence="3">The sequence shown here is derived from an EMBL/GenBank/DDBJ whole genome shotgun (WGS) entry which is preliminary data.</text>
</comment>
<gene>
    <name evidence="3" type="ORF">MVEN_02363700</name>
</gene>
<dbReference type="Proteomes" id="UP000620124">
    <property type="component" value="Unassembled WGS sequence"/>
</dbReference>
<keyword evidence="2" id="KW-0732">Signal</keyword>
<accession>A0A8H7CDS1</accession>
<evidence type="ECO:0000313" key="3">
    <source>
        <dbReference type="EMBL" id="KAF7333475.1"/>
    </source>
</evidence>
<proteinExistence type="predicted"/>
<feature type="region of interest" description="Disordered" evidence="1">
    <location>
        <begin position="158"/>
        <end position="179"/>
    </location>
</feature>
<keyword evidence="4" id="KW-1185">Reference proteome</keyword>
<evidence type="ECO:0008006" key="5">
    <source>
        <dbReference type="Google" id="ProtNLM"/>
    </source>
</evidence>
<feature type="signal peptide" evidence="2">
    <location>
        <begin position="1"/>
        <end position="18"/>
    </location>
</feature>
<dbReference type="OrthoDB" id="10658478at2759"/>
<evidence type="ECO:0000256" key="1">
    <source>
        <dbReference type="SAM" id="MobiDB-lite"/>
    </source>
</evidence>
<reference evidence="3" key="1">
    <citation type="submission" date="2020-05" db="EMBL/GenBank/DDBJ databases">
        <title>Mycena genomes resolve the evolution of fungal bioluminescence.</title>
        <authorList>
            <person name="Tsai I.J."/>
        </authorList>
    </citation>
    <scope>NUCLEOTIDE SEQUENCE</scope>
    <source>
        <strain evidence="3">CCC161011</strain>
    </source>
</reference>
<protein>
    <recommendedName>
        <fullName evidence="5">Peroxin-14</fullName>
    </recommendedName>
</protein>
<evidence type="ECO:0000313" key="4">
    <source>
        <dbReference type="Proteomes" id="UP000620124"/>
    </source>
</evidence>
<dbReference type="EMBL" id="JACAZI010000029">
    <property type="protein sequence ID" value="KAF7333475.1"/>
    <property type="molecule type" value="Genomic_DNA"/>
</dbReference>
<feature type="chain" id="PRO_5034542299" description="Peroxin-14" evidence="2">
    <location>
        <begin position="19"/>
        <end position="179"/>
    </location>
</feature>